<evidence type="ECO:0000259" key="3">
    <source>
        <dbReference type="PROSITE" id="PS50003"/>
    </source>
</evidence>
<dbReference type="InterPro" id="IPR056466">
    <property type="entry name" value="Spectrin_DBS"/>
</dbReference>
<feature type="region of interest" description="Disordered" evidence="2">
    <location>
        <begin position="333"/>
        <end position="370"/>
    </location>
</feature>
<evidence type="ECO:0000313" key="6">
    <source>
        <dbReference type="WBParaSite" id="nRc.2.0.1.t24194-RA"/>
    </source>
</evidence>
<evidence type="ECO:0000256" key="2">
    <source>
        <dbReference type="SAM" id="MobiDB-lite"/>
    </source>
</evidence>
<dbReference type="PROSITE" id="PS50003">
    <property type="entry name" value="PH_DOMAIN"/>
    <property type="match status" value="1"/>
</dbReference>
<dbReference type="Pfam" id="PF00621">
    <property type="entry name" value="RhoGEF"/>
    <property type="match status" value="1"/>
</dbReference>
<dbReference type="InterPro" id="IPR035899">
    <property type="entry name" value="DBL_dom_sf"/>
</dbReference>
<dbReference type="Proteomes" id="UP000887565">
    <property type="component" value="Unplaced"/>
</dbReference>
<dbReference type="OMA" id="IYQFHSI"/>
<dbReference type="SMART" id="SM00233">
    <property type="entry name" value="PH"/>
    <property type="match status" value="1"/>
</dbReference>
<dbReference type="PROSITE" id="PS50010">
    <property type="entry name" value="DH_2"/>
    <property type="match status" value="1"/>
</dbReference>
<dbReference type="WBParaSite" id="nRc.2.0.1.t24194-RA">
    <property type="protein sequence ID" value="nRc.2.0.1.t24194-RA"/>
    <property type="gene ID" value="nRc.2.0.1.g24194"/>
</dbReference>
<organism evidence="5 6">
    <name type="scientific">Romanomermis culicivorax</name>
    <name type="common">Nematode worm</name>
    <dbReference type="NCBI Taxonomy" id="13658"/>
    <lineage>
        <taxon>Eukaryota</taxon>
        <taxon>Metazoa</taxon>
        <taxon>Ecdysozoa</taxon>
        <taxon>Nematoda</taxon>
        <taxon>Enoplea</taxon>
        <taxon>Dorylaimia</taxon>
        <taxon>Mermithida</taxon>
        <taxon>Mermithoidea</taxon>
        <taxon>Mermithidae</taxon>
        <taxon>Romanomermis</taxon>
    </lineage>
</organism>
<dbReference type="PROSITE" id="PS00741">
    <property type="entry name" value="DH_1"/>
    <property type="match status" value="1"/>
</dbReference>
<evidence type="ECO:0000259" key="4">
    <source>
        <dbReference type="PROSITE" id="PS50010"/>
    </source>
</evidence>
<dbReference type="PANTHER" id="PTHR22826">
    <property type="entry name" value="RHO GUANINE EXCHANGE FACTOR-RELATED"/>
    <property type="match status" value="1"/>
</dbReference>
<dbReference type="GO" id="GO:0035556">
    <property type="term" value="P:intracellular signal transduction"/>
    <property type="evidence" value="ECO:0007669"/>
    <property type="project" value="InterPro"/>
</dbReference>
<feature type="domain" description="PH" evidence="3">
    <location>
        <begin position="669"/>
        <end position="769"/>
    </location>
</feature>
<dbReference type="InterPro" id="IPR001331">
    <property type="entry name" value="GDS_CDC24_CS"/>
</dbReference>
<feature type="domain" description="DH" evidence="4">
    <location>
        <begin position="391"/>
        <end position="638"/>
    </location>
</feature>
<dbReference type="GO" id="GO:0005085">
    <property type="term" value="F:guanyl-nucleotide exchange factor activity"/>
    <property type="evidence" value="ECO:0007669"/>
    <property type="project" value="UniProtKB-KW"/>
</dbReference>
<feature type="compositionally biased region" description="Polar residues" evidence="2">
    <location>
        <begin position="351"/>
        <end position="370"/>
    </location>
</feature>
<dbReference type="Gene3D" id="2.30.29.30">
    <property type="entry name" value="Pleckstrin-homology domain (PH domain)/Phosphotyrosine-binding domain (PTB)"/>
    <property type="match status" value="1"/>
</dbReference>
<dbReference type="InterPro" id="IPR000219">
    <property type="entry name" value="DH_dom"/>
</dbReference>
<dbReference type="SMART" id="SM00325">
    <property type="entry name" value="RhoGEF"/>
    <property type="match status" value="1"/>
</dbReference>
<dbReference type="Pfam" id="PF23289">
    <property type="entry name" value="Spectrin_5"/>
    <property type="match status" value="1"/>
</dbReference>
<dbReference type="AlphaFoldDB" id="A0A915JCJ1"/>
<dbReference type="SUPFAM" id="SSF50729">
    <property type="entry name" value="PH domain-like"/>
    <property type="match status" value="1"/>
</dbReference>
<dbReference type="InterPro" id="IPR001849">
    <property type="entry name" value="PH_domain"/>
</dbReference>
<dbReference type="GO" id="GO:0005737">
    <property type="term" value="C:cytoplasm"/>
    <property type="evidence" value="ECO:0007669"/>
    <property type="project" value="TreeGrafter"/>
</dbReference>
<dbReference type="SUPFAM" id="SSF48065">
    <property type="entry name" value="DBL homology domain (DH-domain)"/>
    <property type="match status" value="1"/>
</dbReference>
<dbReference type="CDD" id="cd00160">
    <property type="entry name" value="RhoGEF"/>
    <property type="match status" value="1"/>
</dbReference>
<dbReference type="SUPFAM" id="SSF46966">
    <property type="entry name" value="Spectrin repeat"/>
    <property type="match status" value="1"/>
</dbReference>
<accession>A0A915JCJ1</accession>
<proteinExistence type="predicted"/>
<dbReference type="Gene3D" id="1.20.58.60">
    <property type="match status" value="1"/>
</dbReference>
<sequence length="814" mass="93552">MRSSSQLIAKTLDEFSRSLKDTELPNDAESTQAILIGQKSERDSIKEDFRIAVRRGFSLLKNVRQVDIKPSSELLSPTRLQNVTSIERMLIQLEETEKNFDKFWYKHEQRLQKCLQLRRFEDDFRKLQANFAQHMLYLEENREVGDTVDVVNALIASHKTYMEKAEDDIRSSESLELRGQQLLVDQDKELLEGSLKPKCSELTRMREALQNALQRRLEILRLSKQMHEQISVANAWCTKGVELLTSLPLEAQTKEDSLDMQKKFDDFLSIGRTLQLDSLRLKRGPELKALILMTTTDSSALLNQVSVRIGDIKKMCESRKIFLQKNAKEKVKPVGAVSPQSNETKGPIRTANVSTSPLKRANSKASLQDQNLSTLATPASHSSHIPSPQSKVSYVIEELLKTEQIYVEELSSVVEHYLKPFENNFDANCCSSSQISNNSEINHSVISEDSSNANFNYQRQSSSSSINNNRCLLFGNLADIRRFHAENFCRDLKSSVLECFGGGFEKNFDSCDYSKLSCGKNLATVRPIARCFLQNRANFYLYNIYCQNKPRSDALRAEMGDCHPFFLYVKFFNFFQRLKNAGHMLPLGAYLLKPVQRITKYQLLLKELAKHSKGIDGFEEIELALSSMLELLQRLNASMYQTFISGYPGDLVGLGQILLQAKFSVWSHRKQHDKTLRLRRAAKVQHRHVFLYPQAILFCKYRRQSPPFQEYFEYKSHLTVNNLGLSEHVKGNSLKFELWTEGRQEIYQMQPVDAETKNEWVTKVKGLIAENFYSSKDIFTKTKLERPVSWNSQTSTESNRSSRELSVVSDIMDR</sequence>
<dbReference type="Gene3D" id="1.20.900.10">
    <property type="entry name" value="Dbl homology (DH) domain"/>
    <property type="match status" value="1"/>
</dbReference>
<name>A0A915JCJ1_ROMCU</name>
<keyword evidence="1" id="KW-0344">Guanine-nucleotide releasing factor</keyword>
<evidence type="ECO:0000256" key="1">
    <source>
        <dbReference type="ARBA" id="ARBA00022658"/>
    </source>
</evidence>
<protein>
    <submittedName>
        <fullName evidence="6">Guanine nucleotide exchange factor DBS</fullName>
    </submittedName>
</protein>
<keyword evidence="5" id="KW-1185">Reference proteome</keyword>
<dbReference type="Pfam" id="PF22697">
    <property type="entry name" value="SOS1_NGEF_PH"/>
    <property type="match status" value="1"/>
</dbReference>
<reference evidence="6" key="1">
    <citation type="submission" date="2022-11" db="UniProtKB">
        <authorList>
            <consortium name="WormBaseParasite"/>
        </authorList>
    </citation>
    <scope>IDENTIFICATION</scope>
</reference>
<dbReference type="PANTHER" id="PTHR22826:SF211">
    <property type="entry name" value="LD43457P"/>
    <property type="match status" value="1"/>
</dbReference>
<dbReference type="InterPro" id="IPR055251">
    <property type="entry name" value="SOS1_NGEF_PH"/>
</dbReference>
<evidence type="ECO:0000313" key="5">
    <source>
        <dbReference type="Proteomes" id="UP000887565"/>
    </source>
</evidence>
<dbReference type="InterPro" id="IPR011993">
    <property type="entry name" value="PH-like_dom_sf"/>
</dbReference>
<feature type="compositionally biased region" description="Polar residues" evidence="2">
    <location>
        <begin position="790"/>
        <end position="799"/>
    </location>
</feature>
<dbReference type="InterPro" id="IPR051336">
    <property type="entry name" value="RhoGEF_Guanine_NuclExch_SF"/>
</dbReference>
<feature type="region of interest" description="Disordered" evidence="2">
    <location>
        <begin position="790"/>
        <end position="814"/>
    </location>
</feature>